<dbReference type="WBParaSite" id="TMUE_1000003101.1">
    <property type="protein sequence ID" value="TMUE_1000003101.1"/>
    <property type="gene ID" value="WBGene00292785"/>
</dbReference>
<dbReference type="Gene3D" id="3.50.80.10">
    <property type="entry name" value="D-tyrosyl-tRNA(Tyr) deacylase"/>
    <property type="match status" value="1"/>
</dbReference>
<comment type="subcellular location">
    <subcellularLocation>
        <location evidence="5">Cytoplasm</location>
    </subcellularLocation>
</comment>
<comment type="catalytic activity">
    <reaction evidence="4">
        <text>a D-aminoacyl-tRNA + H2O = a tRNA + a D-alpha-amino acid + H(+)</text>
        <dbReference type="Rhea" id="RHEA:13953"/>
        <dbReference type="Rhea" id="RHEA-COMP:10123"/>
        <dbReference type="Rhea" id="RHEA-COMP:10124"/>
        <dbReference type="ChEBI" id="CHEBI:15377"/>
        <dbReference type="ChEBI" id="CHEBI:15378"/>
        <dbReference type="ChEBI" id="CHEBI:59871"/>
        <dbReference type="ChEBI" id="CHEBI:78442"/>
        <dbReference type="ChEBI" id="CHEBI:79333"/>
        <dbReference type="EC" id="3.1.1.96"/>
    </reaction>
</comment>
<dbReference type="SUPFAM" id="SSF69500">
    <property type="entry name" value="DTD-like"/>
    <property type="match status" value="1"/>
</dbReference>
<dbReference type="InterPro" id="IPR023509">
    <property type="entry name" value="DTD-like_sf"/>
</dbReference>
<evidence type="ECO:0000256" key="1">
    <source>
        <dbReference type="ARBA" id="ARBA00009673"/>
    </source>
</evidence>
<evidence type="ECO:0000256" key="2">
    <source>
        <dbReference type="ARBA" id="ARBA00013056"/>
    </source>
</evidence>
<name>A0A5S6Q731_TRIMR</name>
<dbReference type="Pfam" id="PF02580">
    <property type="entry name" value="Tyr_Deacylase"/>
    <property type="match status" value="1"/>
</dbReference>
<keyword evidence="6" id="KW-1185">Reference proteome</keyword>
<evidence type="ECO:0000313" key="6">
    <source>
        <dbReference type="Proteomes" id="UP000046395"/>
    </source>
</evidence>
<keyword evidence="5" id="KW-0820">tRNA-binding</keyword>
<dbReference type="GO" id="GO:0051500">
    <property type="term" value="F:D-tyrosyl-tRNA(Tyr) deacylase activity"/>
    <property type="evidence" value="ECO:0007669"/>
    <property type="project" value="TreeGrafter"/>
</dbReference>
<dbReference type="GO" id="GO:0000049">
    <property type="term" value="F:tRNA binding"/>
    <property type="evidence" value="ECO:0007669"/>
    <property type="project" value="UniProtKB-KW"/>
</dbReference>
<evidence type="ECO:0000256" key="3">
    <source>
        <dbReference type="ARBA" id="ARBA00047676"/>
    </source>
</evidence>
<comment type="similarity">
    <text evidence="1 5">Belongs to the DTD family.</text>
</comment>
<dbReference type="AlphaFoldDB" id="A0A5S6Q731"/>
<reference evidence="7" key="1">
    <citation type="submission" date="2019-12" db="UniProtKB">
        <authorList>
            <consortium name="WormBaseParasite"/>
        </authorList>
    </citation>
    <scope>IDENTIFICATION</scope>
</reference>
<dbReference type="NCBIfam" id="TIGR00256">
    <property type="entry name" value="D-aminoacyl-tRNA deacylase"/>
    <property type="match status" value="1"/>
</dbReference>
<keyword evidence="5" id="KW-0963">Cytoplasm</keyword>
<keyword evidence="5" id="KW-0378">Hydrolase</keyword>
<dbReference type="GO" id="GO:0005737">
    <property type="term" value="C:cytoplasm"/>
    <property type="evidence" value="ECO:0007669"/>
    <property type="project" value="UniProtKB-SubCell"/>
</dbReference>
<dbReference type="PANTHER" id="PTHR10472:SF5">
    <property type="entry name" value="D-AMINOACYL-TRNA DEACYLASE 1"/>
    <property type="match status" value="1"/>
</dbReference>
<dbReference type="EC" id="3.1.1.96" evidence="2 5"/>
<dbReference type="PANTHER" id="PTHR10472">
    <property type="entry name" value="D-TYROSYL-TRNA TYR DEACYLASE"/>
    <property type="match status" value="1"/>
</dbReference>
<comment type="catalytic activity">
    <reaction evidence="3">
        <text>glycyl-tRNA(Ala) + H2O = tRNA(Ala) + glycine + H(+)</text>
        <dbReference type="Rhea" id="RHEA:53744"/>
        <dbReference type="Rhea" id="RHEA-COMP:9657"/>
        <dbReference type="Rhea" id="RHEA-COMP:13640"/>
        <dbReference type="ChEBI" id="CHEBI:15377"/>
        <dbReference type="ChEBI" id="CHEBI:15378"/>
        <dbReference type="ChEBI" id="CHEBI:57305"/>
        <dbReference type="ChEBI" id="CHEBI:78442"/>
        <dbReference type="ChEBI" id="CHEBI:78522"/>
        <dbReference type="EC" id="3.1.1.96"/>
    </reaction>
</comment>
<keyword evidence="5" id="KW-0694">RNA-binding</keyword>
<dbReference type="InterPro" id="IPR003732">
    <property type="entry name" value="Daa-tRNA_deacyls_DTD"/>
</dbReference>
<evidence type="ECO:0000256" key="5">
    <source>
        <dbReference type="RuleBase" id="RU003470"/>
    </source>
</evidence>
<accession>A0A5S6Q731</accession>
<dbReference type="GO" id="GO:0106026">
    <property type="term" value="F:Gly-tRNA(Ala) deacylase activity"/>
    <property type="evidence" value="ECO:0007669"/>
    <property type="project" value="RHEA"/>
</dbReference>
<proteinExistence type="inferred from homology"/>
<evidence type="ECO:0000256" key="4">
    <source>
        <dbReference type="ARBA" id="ARBA00048018"/>
    </source>
</evidence>
<dbReference type="STRING" id="70415.A0A5S6Q731"/>
<organism evidence="6 7">
    <name type="scientific">Trichuris muris</name>
    <name type="common">Mouse whipworm</name>
    <dbReference type="NCBI Taxonomy" id="70415"/>
    <lineage>
        <taxon>Eukaryota</taxon>
        <taxon>Metazoa</taxon>
        <taxon>Ecdysozoa</taxon>
        <taxon>Nematoda</taxon>
        <taxon>Enoplea</taxon>
        <taxon>Dorylaimia</taxon>
        <taxon>Trichinellida</taxon>
        <taxon>Trichuridae</taxon>
        <taxon>Trichuris</taxon>
    </lineage>
</organism>
<evidence type="ECO:0000313" key="7">
    <source>
        <dbReference type="WBParaSite" id="TMUE_1000003101.1"/>
    </source>
</evidence>
<protein>
    <recommendedName>
        <fullName evidence="2 5">D-aminoacyl-tRNA deacylase</fullName>
        <ecNumber evidence="2 5">3.1.1.96</ecNumber>
    </recommendedName>
</protein>
<dbReference type="FunFam" id="3.50.80.10:FF:000001">
    <property type="entry name" value="D-aminoacyl-tRNA deacylase"/>
    <property type="match status" value="1"/>
</dbReference>
<sequence>MRAVVQRVRWAQVTVNNEVVSRIEKGLCALISLGREDDASDADYLVRKILNVRVFEGEDGRKWEKSLSELGLELLCISQFTLHALFKGNKLDFHLSKAPAEASQLYSDFVNQLRAKYKPELVKDGLFGAYMQVALENDGPVTLFLDSRDR</sequence>
<dbReference type="Proteomes" id="UP000046395">
    <property type="component" value="Unassembled WGS sequence"/>
</dbReference>